<name>A0A812MYA0_SYMPI</name>
<evidence type="ECO:0000259" key="7">
    <source>
        <dbReference type="Pfam" id="PF00892"/>
    </source>
</evidence>
<keyword evidence="4 6" id="KW-1133">Transmembrane helix</keyword>
<accession>A0A812MYA0</accession>
<feature type="transmembrane region" description="Helical" evidence="6">
    <location>
        <begin position="160"/>
        <end position="180"/>
    </location>
</feature>
<dbReference type="Proteomes" id="UP000649617">
    <property type="component" value="Unassembled WGS sequence"/>
</dbReference>
<protein>
    <recommendedName>
        <fullName evidence="7">EamA domain-containing protein</fullName>
    </recommendedName>
</protein>
<evidence type="ECO:0000313" key="9">
    <source>
        <dbReference type="Proteomes" id="UP000649617"/>
    </source>
</evidence>
<sequence length="441" mass="46486">MDAPPALAVSQRLPQVKAGVQRDPGQLQSHAAVPLLPARRQQQAVCSGTCLRGFLAAATGVRLLWKRSRMRTAFTVARRSSGVQGPPESESSGFVNEVTAPAILVLMAILYGGNVPLLKTVELEAPMDLTAPELLALRFLAAAVVSLPFFASNSKQVQSLVVPSTELAFWLFFGYVLQILGLEKTSASTCAVATALTGPFVQILEFVVDGKQFTPLVVLCSAGTFAGLALFVLAPSMVTPAPPLSGAFERLFNFFGLISPKAPLPHEALLKDVPGELLAVAGTFFFAVHVYRSNRLIAQGEEGGSKDGPKGDDLAVGLAAVQLVAAALICIVASTIDSPYTTAEQLAVAERLSPGMWAQIVACGLLCTGLPAVVELFAFKFVGPAIASLIYCTIPLWGTLLSVLFLEEKLGPQAILASVLILVSSLGPSIYDIMKPEKEDA</sequence>
<evidence type="ECO:0000256" key="1">
    <source>
        <dbReference type="ARBA" id="ARBA00004651"/>
    </source>
</evidence>
<evidence type="ECO:0000256" key="5">
    <source>
        <dbReference type="ARBA" id="ARBA00023136"/>
    </source>
</evidence>
<dbReference type="EMBL" id="CAJNIZ010009335">
    <property type="protein sequence ID" value="CAE7279700.1"/>
    <property type="molecule type" value="Genomic_DNA"/>
</dbReference>
<feature type="transmembrane region" description="Helical" evidence="6">
    <location>
        <begin position="412"/>
        <end position="431"/>
    </location>
</feature>
<keyword evidence="2" id="KW-1003">Cell membrane</keyword>
<evidence type="ECO:0000256" key="4">
    <source>
        <dbReference type="ARBA" id="ARBA00022989"/>
    </source>
</evidence>
<evidence type="ECO:0000256" key="6">
    <source>
        <dbReference type="SAM" id="Phobius"/>
    </source>
</evidence>
<keyword evidence="5 6" id="KW-0472">Membrane</keyword>
<comment type="subcellular location">
    <subcellularLocation>
        <location evidence="1">Cell membrane</location>
        <topology evidence="1">Multi-pass membrane protein</topology>
    </subcellularLocation>
</comment>
<dbReference type="InterPro" id="IPR000620">
    <property type="entry name" value="EamA_dom"/>
</dbReference>
<feature type="transmembrane region" description="Helical" evidence="6">
    <location>
        <begin position="216"/>
        <end position="238"/>
    </location>
</feature>
<evidence type="ECO:0000256" key="3">
    <source>
        <dbReference type="ARBA" id="ARBA00022692"/>
    </source>
</evidence>
<keyword evidence="3 6" id="KW-0812">Transmembrane</keyword>
<dbReference type="Pfam" id="PF00892">
    <property type="entry name" value="EamA"/>
    <property type="match status" value="1"/>
</dbReference>
<dbReference type="OrthoDB" id="448111at2759"/>
<gene>
    <name evidence="8" type="ORF">SPIL2461_LOCUS6264</name>
</gene>
<evidence type="ECO:0000256" key="2">
    <source>
        <dbReference type="ARBA" id="ARBA00022475"/>
    </source>
</evidence>
<dbReference type="PANTHER" id="PTHR42920:SF5">
    <property type="entry name" value="EAMA DOMAIN-CONTAINING PROTEIN"/>
    <property type="match status" value="1"/>
</dbReference>
<organism evidence="8 9">
    <name type="scientific">Symbiodinium pilosum</name>
    <name type="common">Dinoflagellate</name>
    <dbReference type="NCBI Taxonomy" id="2952"/>
    <lineage>
        <taxon>Eukaryota</taxon>
        <taxon>Sar</taxon>
        <taxon>Alveolata</taxon>
        <taxon>Dinophyceae</taxon>
        <taxon>Suessiales</taxon>
        <taxon>Symbiodiniaceae</taxon>
        <taxon>Symbiodinium</taxon>
    </lineage>
</organism>
<proteinExistence type="predicted"/>
<reference evidence="8" key="1">
    <citation type="submission" date="2021-02" db="EMBL/GenBank/DDBJ databases">
        <authorList>
            <person name="Dougan E. K."/>
            <person name="Rhodes N."/>
            <person name="Thang M."/>
            <person name="Chan C."/>
        </authorList>
    </citation>
    <scope>NUCLEOTIDE SEQUENCE</scope>
</reference>
<feature type="transmembrane region" description="Helical" evidence="6">
    <location>
        <begin position="356"/>
        <end position="379"/>
    </location>
</feature>
<dbReference type="SUPFAM" id="SSF103481">
    <property type="entry name" value="Multidrug resistance efflux transporter EmrE"/>
    <property type="match status" value="1"/>
</dbReference>
<comment type="caution">
    <text evidence="8">The sequence shown here is derived from an EMBL/GenBank/DDBJ whole genome shotgun (WGS) entry which is preliminary data.</text>
</comment>
<dbReference type="AlphaFoldDB" id="A0A812MYA0"/>
<feature type="transmembrane region" description="Helical" evidence="6">
    <location>
        <begin position="386"/>
        <end position="406"/>
    </location>
</feature>
<dbReference type="PANTHER" id="PTHR42920">
    <property type="entry name" value="OS03G0707200 PROTEIN-RELATED"/>
    <property type="match status" value="1"/>
</dbReference>
<feature type="transmembrane region" description="Helical" evidence="6">
    <location>
        <begin position="134"/>
        <end position="151"/>
    </location>
</feature>
<dbReference type="InterPro" id="IPR037185">
    <property type="entry name" value="EmrE-like"/>
</dbReference>
<keyword evidence="9" id="KW-1185">Reference proteome</keyword>
<feature type="domain" description="EamA" evidence="7">
    <location>
        <begin position="319"/>
        <end position="426"/>
    </location>
</feature>
<dbReference type="GO" id="GO:0005886">
    <property type="term" value="C:plasma membrane"/>
    <property type="evidence" value="ECO:0007669"/>
    <property type="project" value="UniProtKB-SubCell"/>
</dbReference>
<dbReference type="InterPro" id="IPR051258">
    <property type="entry name" value="Diverse_Substrate_Transporter"/>
</dbReference>
<feature type="transmembrane region" description="Helical" evidence="6">
    <location>
        <begin position="186"/>
        <end position="204"/>
    </location>
</feature>
<evidence type="ECO:0000313" key="8">
    <source>
        <dbReference type="EMBL" id="CAE7279700.1"/>
    </source>
</evidence>
<feature type="transmembrane region" description="Helical" evidence="6">
    <location>
        <begin position="314"/>
        <end position="336"/>
    </location>
</feature>